<dbReference type="PANTHER" id="PTHR46599:SF3">
    <property type="entry name" value="PIGGYBAC TRANSPOSABLE ELEMENT-DERIVED PROTEIN 4"/>
    <property type="match status" value="1"/>
</dbReference>
<proteinExistence type="predicted"/>
<dbReference type="KEGG" id="bfo:118413104"/>
<evidence type="ECO:0000313" key="3">
    <source>
        <dbReference type="Proteomes" id="UP000001554"/>
    </source>
</evidence>
<dbReference type="OMA" id="IYTANIH"/>
<dbReference type="InterPro" id="IPR029526">
    <property type="entry name" value="PGBD"/>
</dbReference>
<evidence type="ECO:0000313" key="4">
    <source>
        <dbReference type="RefSeq" id="XP_035672166.1"/>
    </source>
</evidence>
<dbReference type="PROSITE" id="PS50097">
    <property type="entry name" value="BTB"/>
    <property type="match status" value="1"/>
</dbReference>
<dbReference type="RefSeq" id="XP_035672166.1">
    <property type="nucleotide sequence ID" value="XM_035816273.1"/>
</dbReference>
<feature type="region of interest" description="Disordered" evidence="1">
    <location>
        <begin position="189"/>
        <end position="267"/>
    </location>
</feature>
<dbReference type="GeneID" id="118413104"/>
<dbReference type="Proteomes" id="UP000001554">
    <property type="component" value="Chromosome 4"/>
</dbReference>
<sequence>MRLQSQLCDVTVWAGGQKFHCHQAVLAASSGHFHSIFVQGVLCFPKKPTNETLDLSFISAEVFSIILDYIYTANIHCPTGIVADVLQAAKTLEIEPLTTQLPAFVGGATPISGLNNTSVPSVSVEKPPPSSITSSVGGSKLNVPNSLAEMLSEQEENTDQPAGQSAMEDVVVKQVEDAEFSQILDSMMSETESKSENGVGNLVDYFGAADTSDDSGDEGDQEEEQEESSSDNSDDDDDDDDNDDDNNKDGADSHGVWMPIIKEDPGPDPIPFTAVPGIKHPPPQDSKPIDYFNLFFTANIVAKIVYETNRYAQQWIVAHRDYLLEKQRSVVHQWQKIGQTTAEEFRAFLGVALNMGLVKKSTMSSYWDRAHKCQATPWFTEHFSRDRFELLLKFLHFNNIARQPPPADPAHKLYKIKPIVEHFNRVFLHHYHPGMDISINESSMGFRDQAPHPTQFKAQKRHAKFGKKLWCVCDSLTGYTSFFEVYTGRDSAAPADPHGSMYAMVMRLMTACDFLHCGHHVGIDNFLSCPDLFFDLYKQGTTATGTVRSDRKGLPQPAVNQKIKNNQTAERRKGPLLCVVYKDGSKFKQPVVLLSTAVAGGSQAVVTQKGRQVQRPKVVVKFSKAVGGVDLGDATLTNLSDRRTMKWTNKVFFAIFGRAVLNSFVLYDQHSSDNPKLSRHQFMLQLVESLAGSYFPPNAVRPPRRTPSQIRQDREMPNVQGASAQVESGTAGGPGGQHWPRKLPKGRLRNCVAGHPTRTRSSYECPACNVGLCIKCFPTYHER</sequence>
<organism evidence="3 4">
    <name type="scientific">Branchiostoma floridae</name>
    <name type="common">Florida lancelet</name>
    <name type="synonym">Amphioxus</name>
    <dbReference type="NCBI Taxonomy" id="7739"/>
    <lineage>
        <taxon>Eukaryota</taxon>
        <taxon>Metazoa</taxon>
        <taxon>Chordata</taxon>
        <taxon>Cephalochordata</taxon>
        <taxon>Leptocardii</taxon>
        <taxon>Amphioxiformes</taxon>
        <taxon>Branchiostomatidae</taxon>
        <taxon>Branchiostoma</taxon>
    </lineage>
</organism>
<dbReference type="Gene3D" id="3.30.710.10">
    <property type="entry name" value="Potassium Channel Kv1.1, Chain A"/>
    <property type="match status" value="1"/>
</dbReference>
<evidence type="ECO:0000256" key="1">
    <source>
        <dbReference type="SAM" id="MobiDB-lite"/>
    </source>
</evidence>
<gene>
    <name evidence="4" type="primary">LOC118413104</name>
</gene>
<dbReference type="OrthoDB" id="10043773at2759"/>
<dbReference type="PANTHER" id="PTHR46599">
    <property type="entry name" value="PIGGYBAC TRANSPOSABLE ELEMENT-DERIVED PROTEIN 4"/>
    <property type="match status" value="1"/>
</dbReference>
<feature type="region of interest" description="Disordered" evidence="1">
    <location>
        <begin position="697"/>
        <end position="743"/>
    </location>
</feature>
<feature type="domain" description="BTB" evidence="2">
    <location>
        <begin position="8"/>
        <end position="79"/>
    </location>
</feature>
<evidence type="ECO:0000259" key="2">
    <source>
        <dbReference type="PROSITE" id="PS50097"/>
    </source>
</evidence>
<reference evidence="4" key="2">
    <citation type="submission" date="2025-08" db="UniProtKB">
        <authorList>
            <consortium name="RefSeq"/>
        </authorList>
    </citation>
    <scope>IDENTIFICATION</scope>
    <source>
        <strain evidence="4">S238N-H82</strain>
        <tissue evidence="4">Testes</tissue>
    </source>
</reference>
<feature type="compositionally biased region" description="Polar residues" evidence="1">
    <location>
        <begin position="132"/>
        <end position="141"/>
    </location>
</feature>
<dbReference type="InterPro" id="IPR011333">
    <property type="entry name" value="SKP1/BTB/POZ_sf"/>
</dbReference>
<feature type="region of interest" description="Disordered" evidence="1">
    <location>
        <begin position="118"/>
        <end position="141"/>
    </location>
</feature>
<dbReference type="SMART" id="SM00225">
    <property type="entry name" value="BTB"/>
    <property type="match status" value="1"/>
</dbReference>
<dbReference type="InterPro" id="IPR000210">
    <property type="entry name" value="BTB/POZ_dom"/>
</dbReference>
<reference evidence="3" key="1">
    <citation type="journal article" date="2020" name="Nat. Ecol. Evol.">
        <title>Deeply conserved synteny resolves early events in vertebrate evolution.</title>
        <authorList>
            <person name="Simakov O."/>
            <person name="Marletaz F."/>
            <person name="Yue J.X."/>
            <person name="O'Connell B."/>
            <person name="Jenkins J."/>
            <person name="Brandt A."/>
            <person name="Calef R."/>
            <person name="Tung C.H."/>
            <person name="Huang T.K."/>
            <person name="Schmutz J."/>
            <person name="Satoh N."/>
            <person name="Yu J.K."/>
            <person name="Putnam N.H."/>
            <person name="Green R.E."/>
            <person name="Rokhsar D.S."/>
        </authorList>
    </citation>
    <scope>NUCLEOTIDE SEQUENCE [LARGE SCALE GENOMIC DNA]</scope>
    <source>
        <strain evidence="3">S238N-H82</strain>
    </source>
</reference>
<dbReference type="SUPFAM" id="SSF54695">
    <property type="entry name" value="POZ domain"/>
    <property type="match status" value="1"/>
</dbReference>
<dbReference type="Pfam" id="PF13843">
    <property type="entry name" value="DDE_Tnp_1_7"/>
    <property type="match status" value="1"/>
</dbReference>
<name>A0A9J7MM15_BRAFL</name>
<dbReference type="AlphaFoldDB" id="A0A9J7MM15"/>
<dbReference type="CDD" id="cd18186">
    <property type="entry name" value="BTB_POZ_ZBTB_KLHL-like"/>
    <property type="match status" value="1"/>
</dbReference>
<protein>
    <submittedName>
        <fullName evidence="4">PiggyBac transposable element-derived protein 4-like</fullName>
    </submittedName>
</protein>
<keyword evidence="3" id="KW-1185">Reference proteome</keyword>
<feature type="compositionally biased region" description="Acidic residues" evidence="1">
    <location>
        <begin position="211"/>
        <end position="244"/>
    </location>
</feature>
<dbReference type="Pfam" id="PF00651">
    <property type="entry name" value="BTB"/>
    <property type="match status" value="1"/>
</dbReference>
<accession>A0A9J7MM15</accession>